<evidence type="ECO:0000256" key="5">
    <source>
        <dbReference type="ARBA" id="ARBA00022676"/>
    </source>
</evidence>
<sequence length="168" mass="19845">MLYFTARGYEKFQPRYVILGILLNIAIGLFFTNVNERGVIDVINYLHDSPSVGFITPCHSTPWQSHFHNPNLNAWFLTCEPPLHLNKPTLEEIKQYRDESDQFYDAPESFLQTHLGVDLPYPQHLVVFEPLESLMNELKGYHECQRFFNSYFHWDSRRNGDVIVYCRD</sequence>
<feature type="transmembrane region" description="Helical" evidence="12">
    <location>
        <begin position="16"/>
        <end position="34"/>
    </location>
</feature>
<keyword evidence="5 12" id="KW-0328">Glycosyltransferase</keyword>
<accession>M3INB0</accession>
<keyword evidence="14" id="KW-1185">Reference proteome</keyword>
<dbReference type="HOGENOM" id="CLU_1586257_0_0_1"/>
<evidence type="ECO:0000256" key="9">
    <source>
        <dbReference type="ARBA" id="ARBA00022989"/>
    </source>
</evidence>
<dbReference type="GO" id="GO:0005789">
    <property type="term" value="C:endoplasmic reticulum membrane"/>
    <property type="evidence" value="ECO:0007669"/>
    <property type="project" value="UniProtKB-SubCell"/>
</dbReference>
<dbReference type="EMBL" id="AOGT01001339">
    <property type="protein sequence ID" value="EMG47891.1"/>
    <property type="molecule type" value="Genomic_DNA"/>
</dbReference>
<evidence type="ECO:0000256" key="10">
    <source>
        <dbReference type="ARBA" id="ARBA00023136"/>
    </source>
</evidence>
<dbReference type="EC" id="2.4.1.-" evidence="12"/>
<dbReference type="PANTHER" id="PTHR22760:SF4">
    <property type="entry name" value="GPI MANNOSYLTRANSFERASE 3"/>
    <property type="match status" value="1"/>
</dbReference>
<evidence type="ECO:0000256" key="12">
    <source>
        <dbReference type="RuleBase" id="RU363075"/>
    </source>
</evidence>
<keyword evidence="6" id="KW-0808">Transferase</keyword>
<evidence type="ECO:0000313" key="14">
    <source>
        <dbReference type="Proteomes" id="UP000011777"/>
    </source>
</evidence>
<protein>
    <recommendedName>
        <fullName evidence="12">Mannosyltransferase</fullName>
        <ecNumber evidence="12">2.4.1.-</ecNumber>
    </recommendedName>
</protein>
<comment type="similarity">
    <text evidence="3">Belongs to the glycosyltransferase 22 family. PIGB subfamily.</text>
</comment>
<gene>
    <name evidence="13" type="ORF">G210_1634</name>
</gene>
<dbReference type="PANTHER" id="PTHR22760">
    <property type="entry name" value="GLYCOSYLTRANSFERASE"/>
    <property type="match status" value="1"/>
</dbReference>
<evidence type="ECO:0000256" key="7">
    <source>
        <dbReference type="ARBA" id="ARBA00022692"/>
    </source>
</evidence>
<dbReference type="GO" id="GO:0000026">
    <property type="term" value="F:alpha-1,2-mannosyltransferase activity"/>
    <property type="evidence" value="ECO:0007669"/>
    <property type="project" value="TreeGrafter"/>
</dbReference>
<proteinExistence type="inferred from homology"/>
<keyword evidence="10 12" id="KW-0472">Membrane</keyword>
<dbReference type="Proteomes" id="UP000011777">
    <property type="component" value="Unassembled WGS sequence"/>
</dbReference>
<comment type="pathway">
    <text evidence="2">Glycolipid biosynthesis; glycosylphosphatidylinositol-anchor biosynthesis.</text>
</comment>
<dbReference type="eggNOG" id="KOG1771">
    <property type="taxonomic scope" value="Eukaryota"/>
</dbReference>
<evidence type="ECO:0000256" key="11">
    <source>
        <dbReference type="ARBA" id="ARBA00024708"/>
    </source>
</evidence>
<reference evidence="13 14" key="1">
    <citation type="submission" date="2013-02" db="EMBL/GenBank/DDBJ databases">
        <title>Genome sequence of Candida maltosa Xu316, a potential industrial strain for xylitol and ethanol production.</title>
        <authorList>
            <person name="Yu J."/>
            <person name="Wang Q."/>
            <person name="Geng X."/>
            <person name="Bao W."/>
            <person name="He P."/>
            <person name="Cai J."/>
        </authorList>
    </citation>
    <scope>NUCLEOTIDE SEQUENCE [LARGE SCALE GENOMIC DNA]</scope>
    <source>
        <strain evidence="14">Xu316</strain>
    </source>
</reference>
<comment type="caution">
    <text evidence="12">Lacks conserved residue(s) required for the propagation of feature annotation.</text>
</comment>
<dbReference type="OrthoDB" id="416834at2759"/>
<keyword evidence="4" id="KW-0337">GPI-anchor biosynthesis</keyword>
<comment type="subcellular location">
    <subcellularLocation>
        <location evidence="1 12">Endoplasmic reticulum membrane</location>
        <topology evidence="1 12">Multi-pass membrane protein</topology>
    </subcellularLocation>
</comment>
<evidence type="ECO:0000256" key="3">
    <source>
        <dbReference type="ARBA" id="ARBA00006065"/>
    </source>
</evidence>
<organism evidence="13 14">
    <name type="scientific">Candida maltosa (strain Xu316)</name>
    <name type="common">Yeast</name>
    <dbReference type="NCBI Taxonomy" id="1245528"/>
    <lineage>
        <taxon>Eukaryota</taxon>
        <taxon>Fungi</taxon>
        <taxon>Dikarya</taxon>
        <taxon>Ascomycota</taxon>
        <taxon>Saccharomycotina</taxon>
        <taxon>Pichiomycetes</taxon>
        <taxon>Debaryomycetaceae</taxon>
        <taxon>Candida/Lodderomyces clade</taxon>
        <taxon>Candida</taxon>
    </lineage>
</organism>
<dbReference type="UniPathway" id="UPA00196"/>
<comment type="function">
    <text evidence="11">Mannosyltransferase involved in glycosylphosphatidylinositol-anchor biosynthesis. Transfers the third mannose to Man2-GlcN-acyl-PI during GPI precursor assembly.</text>
</comment>
<keyword evidence="9 12" id="KW-1133">Transmembrane helix</keyword>
<keyword evidence="7 12" id="KW-0812">Transmembrane</keyword>
<dbReference type="STRING" id="1245528.M3INB0"/>
<evidence type="ECO:0000313" key="13">
    <source>
        <dbReference type="EMBL" id="EMG47891.1"/>
    </source>
</evidence>
<evidence type="ECO:0000256" key="2">
    <source>
        <dbReference type="ARBA" id="ARBA00004687"/>
    </source>
</evidence>
<keyword evidence="8 12" id="KW-0256">Endoplasmic reticulum</keyword>
<dbReference type="InterPro" id="IPR005599">
    <property type="entry name" value="GPI_mannosylTrfase"/>
</dbReference>
<comment type="caution">
    <text evidence="13">The sequence shown here is derived from an EMBL/GenBank/DDBJ whole genome shotgun (WGS) entry which is preliminary data.</text>
</comment>
<dbReference type="GO" id="GO:0006506">
    <property type="term" value="P:GPI anchor biosynthetic process"/>
    <property type="evidence" value="ECO:0007669"/>
    <property type="project" value="UniProtKB-UniPathway"/>
</dbReference>
<dbReference type="AlphaFoldDB" id="M3INB0"/>
<evidence type="ECO:0000256" key="8">
    <source>
        <dbReference type="ARBA" id="ARBA00022824"/>
    </source>
</evidence>
<evidence type="ECO:0000256" key="4">
    <source>
        <dbReference type="ARBA" id="ARBA00022502"/>
    </source>
</evidence>
<name>M3INB0_CANMX</name>
<evidence type="ECO:0000256" key="1">
    <source>
        <dbReference type="ARBA" id="ARBA00004477"/>
    </source>
</evidence>
<evidence type="ECO:0000256" key="6">
    <source>
        <dbReference type="ARBA" id="ARBA00022679"/>
    </source>
</evidence>